<dbReference type="NCBIfam" id="TIGR00350">
    <property type="entry name" value="lytR_cpsA_psr"/>
    <property type="match status" value="1"/>
</dbReference>
<keyword evidence="3" id="KW-0812">Transmembrane</keyword>
<dbReference type="PANTHER" id="PTHR33392">
    <property type="entry name" value="POLYISOPRENYL-TEICHOIC ACID--PEPTIDOGLYCAN TEICHOIC ACID TRANSFERASE TAGU"/>
    <property type="match status" value="1"/>
</dbReference>
<keyword evidence="3" id="KW-1133">Transmembrane helix</keyword>
<keyword evidence="6" id="KW-1185">Reference proteome</keyword>
<evidence type="ECO:0000256" key="2">
    <source>
        <dbReference type="SAM" id="MobiDB-lite"/>
    </source>
</evidence>
<dbReference type="Pfam" id="PF03816">
    <property type="entry name" value="LytR_cpsA_psr"/>
    <property type="match status" value="1"/>
</dbReference>
<dbReference type="EMBL" id="WBJY01000001">
    <property type="protein sequence ID" value="KAB1649094.1"/>
    <property type="molecule type" value="Genomic_DNA"/>
</dbReference>
<accession>A0A6H9WS04</accession>
<sequence>MPSACDSTPTPPSSPTWSSRRTRPCRRTCDAREASTPMSSLFNAGPQLPLRYPNTSSSEVMTRRAWWLLLSNLIIPGTAQVLAGSRRFGRFMLRLWLIGIVTLIVVALMGLFFRAPLLFLGTSTIGLTLLCAVFLVFVACWVVSQLDALRLTRLVKLDALARPLIGIIGVVLALIPAVVGIGAVNVTAQVQDTVSTLFGGGRGGIEFPSNGRINIMMLGGDAGEDREGNRPDSISVMSFDVLTGRSVSIGIPRALEGFPFSEGPMRDKYPDGYGNAYGCEVDVCYLNSVYTEVELMSPDLYPDAESEGSLPGIEATRDAVEGITGLKIHYYVFVDMAGFASLIDALGGVEINVTKPVGIGINDDGSPGWQPATEWIEPGLQTMDGSTALWYARSRYETTDFERMERQRELQAAIIGKLTPQNILGNLGPVLDAAENIVVSDMPEGMAGLVADLLLRSRGQPNGTVELVPPLIDQGSPDIGLIHELVQESFTAEPEPEPTDGGEGDSS</sequence>
<reference evidence="5 6" key="1">
    <citation type="submission" date="2019-09" db="EMBL/GenBank/DDBJ databases">
        <title>Phylogeny of genus Pseudoclavibacter and closely related genus.</title>
        <authorList>
            <person name="Li Y."/>
        </authorList>
    </citation>
    <scope>NUCLEOTIDE SEQUENCE [LARGE SCALE GENOMIC DNA]</scope>
    <source>
        <strain evidence="5 6">EGI 60007</strain>
    </source>
</reference>
<dbReference type="Gene3D" id="3.40.630.190">
    <property type="entry name" value="LCP protein"/>
    <property type="match status" value="1"/>
</dbReference>
<dbReference type="InterPro" id="IPR004474">
    <property type="entry name" value="LytR_CpsA_psr"/>
</dbReference>
<name>A0A6H9WS04_9MICO</name>
<dbReference type="OrthoDB" id="3573673at2"/>
<feature type="transmembrane region" description="Helical" evidence="3">
    <location>
        <begin position="119"/>
        <end position="143"/>
    </location>
</feature>
<feature type="region of interest" description="Disordered" evidence="2">
    <location>
        <begin position="1"/>
        <end position="24"/>
    </location>
</feature>
<dbReference type="Proteomes" id="UP000431744">
    <property type="component" value="Unassembled WGS sequence"/>
</dbReference>
<proteinExistence type="inferred from homology"/>
<comment type="caution">
    <text evidence="5">The sequence shown here is derived from an EMBL/GenBank/DDBJ whole genome shotgun (WGS) entry which is preliminary data.</text>
</comment>
<keyword evidence="3" id="KW-0472">Membrane</keyword>
<dbReference type="InterPro" id="IPR050922">
    <property type="entry name" value="LytR/CpsA/Psr_CW_biosynth"/>
</dbReference>
<comment type="similarity">
    <text evidence="1">Belongs to the LytR/CpsA/Psr (LCP) family.</text>
</comment>
<evidence type="ECO:0000313" key="6">
    <source>
        <dbReference type="Proteomes" id="UP000431744"/>
    </source>
</evidence>
<gene>
    <name evidence="5" type="ORF">F8O04_02085</name>
</gene>
<feature type="transmembrane region" description="Helical" evidence="3">
    <location>
        <begin position="164"/>
        <end position="184"/>
    </location>
</feature>
<feature type="domain" description="Cell envelope-related transcriptional attenuator" evidence="4">
    <location>
        <begin position="309"/>
        <end position="418"/>
    </location>
</feature>
<evidence type="ECO:0000313" key="5">
    <source>
        <dbReference type="EMBL" id="KAB1649094.1"/>
    </source>
</evidence>
<evidence type="ECO:0000256" key="1">
    <source>
        <dbReference type="ARBA" id="ARBA00006068"/>
    </source>
</evidence>
<evidence type="ECO:0000256" key="3">
    <source>
        <dbReference type="SAM" id="Phobius"/>
    </source>
</evidence>
<protein>
    <submittedName>
        <fullName evidence="5">LytR family transcriptional regulator</fullName>
    </submittedName>
</protein>
<feature type="transmembrane region" description="Helical" evidence="3">
    <location>
        <begin position="95"/>
        <end position="113"/>
    </location>
</feature>
<evidence type="ECO:0000259" key="4">
    <source>
        <dbReference type="Pfam" id="PF03816"/>
    </source>
</evidence>
<dbReference type="AlphaFoldDB" id="A0A6H9WS04"/>
<dbReference type="PANTHER" id="PTHR33392:SF6">
    <property type="entry name" value="POLYISOPRENYL-TEICHOIC ACID--PEPTIDOGLYCAN TEICHOIC ACID TRANSFERASE TAGU"/>
    <property type="match status" value="1"/>
</dbReference>
<organism evidence="5 6">
    <name type="scientific">Pseudoclavibacter endophyticus</name>
    <dbReference type="NCBI Taxonomy" id="1778590"/>
    <lineage>
        <taxon>Bacteria</taxon>
        <taxon>Bacillati</taxon>
        <taxon>Actinomycetota</taxon>
        <taxon>Actinomycetes</taxon>
        <taxon>Micrococcales</taxon>
        <taxon>Microbacteriaceae</taxon>
        <taxon>Pseudoclavibacter</taxon>
    </lineage>
</organism>